<evidence type="ECO:0000256" key="7">
    <source>
        <dbReference type="RuleBase" id="RU003345"/>
    </source>
</evidence>
<dbReference type="InterPro" id="IPR016161">
    <property type="entry name" value="Ald_DH/histidinol_DH"/>
</dbReference>
<comment type="caution">
    <text evidence="9">The sequence shown here is derived from an EMBL/GenBank/DDBJ whole genome shotgun (WGS) entry which is preliminary data.</text>
</comment>
<sequence>MLLMAVMLKSGNLLRNLKIFQLYRMASTGFLVNDPKYSFLKELGIGEVNSGVYNGKWNASGEVVTSICPANGRAIAKVQVGNTQDYEICVKECQKAWDLWADIPAPKRGEIVRQMGDALRSKLVPLGKLVSLEMGKILPEGIGEVQEYVDICDYAVGLSRMLSGKVLPSERPAHVLLEHWNPLGVVGVISAFNFPVAVYGWNSAIAMVCGNVVLWKGAPSTPLTSVATTKVIAKVLEDNGLPGAICALCSGDVPVGEAMSKDKRISLLSFTGSTEIGKKVALTVQERFGKSLLELGGNNAIIVAEDADLDMVVRSAVFACVGTAGQRCTTTRRLILHEKVIDGEGFFVEPTIITGLSHDASVVHRETFAPIVYVLKAKSVDEAISWNNEVSQGLSSSIFTTDIEKLFKWIGPKGSDCGIVNVNIPTSGAEIGGAFGGEKATGGGRESGSDSWKQYMRRSTITINYSKELPLAQGIKFE</sequence>
<evidence type="ECO:0000313" key="10">
    <source>
        <dbReference type="Proteomes" id="UP000792457"/>
    </source>
</evidence>
<gene>
    <name evidence="9" type="ORF">J437_LFUL018639</name>
</gene>
<feature type="active site" evidence="6">
    <location>
        <position position="294"/>
    </location>
</feature>
<dbReference type="PROSITE" id="PS00687">
    <property type="entry name" value="ALDEHYDE_DEHYDR_GLU"/>
    <property type="match status" value="1"/>
</dbReference>
<dbReference type="CDD" id="cd07130">
    <property type="entry name" value="ALDH_F7_AASADH"/>
    <property type="match status" value="1"/>
</dbReference>
<evidence type="ECO:0000259" key="8">
    <source>
        <dbReference type="Pfam" id="PF00171"/>
    </source>
</evidence>
<dbReference type="SUPFAM" id="SSF53720">
    <property type="entry name" value="ALDH-like"/>
    <property type="match status" value="1"/>
</dbReference>
<evidence type="ECO:0000256" key="4">
    <source>
        <dbReference type="ARBA" id="ARBA00023027"/>
    </source>
</evidence>
<dbReference type="PANTHER" id="PTHR43521:SF1">
    <property type="entry name" value="ALPHA-AMINOADIPIC SEMIALDEHYDE DEHYDROGENASE"/>
    <property type="match status" value="1"/>
</dbReference>
<dbReference type="InterPro" id="IPR016162">
    <property type="entry name" value="Ald_DH_N"/>
</dbReference>
<evidence type="ECO:0000256" key="6">
    <source>
        <dbReference type="PROSITE-ProRule" id="PRU10007"/>
    </source>
</evidence>
<dbReference type="InterPro" id="IPR029510">
    <property type="entry name" value="Ald_DH_CS_GLU"/>
</dbReference>
<dbReference type="InterPro" id="IPR016163">
    <property type="entry name" value="Ald_DH_C"/>
</dbReference>
<dbReference type="InterPro" id="IPR015590">
    <property type="entry name" value="Aldehyde_DH_dom"/>
</dbReference>
<protein>
    <recommendedName>
        <fullName evidence="5">aldehyde dehydrogenase (NAD(+))</fullName>
        <ecNumber evidence="5">1.2.1.3</ecNumber>
    </recommendedName>
</protein>
<keyword evidence="3 7" id="KW-0560">Oxidoreductase</keyword>
<proteinExistence type="inferred from homology"/>
<evidence type="ECO:0000313" key="9">
    <source>
        <dbReference type="EMBL" id="KAG8238766.1"/>
    </source>
</evidence>
<reference evidence="9" key="2">
    <citation type="submission" date="2017-10" db="EMBL/GenBank/DDBJ databases">
        <title>Ladona fulva Genome sequencing and assembly.</title>
        <authorList>
            <person name="Murali S."/>
            <person name="Richards S."/>
            <person name="Bandaranaike D."/>
            <person name="Bellair M."/>
            <person name="Blankenburg K."/>
            <person name="Chao H."/>
            <person name="Dinh H."/>
            <person name="Doddapaneni H."/>
            <person name="Dugan-Rocha S."/>
            <person name="Elkadiri S."/>
            <person name="Gnanaolivu R."/>
            <person name="Hernandez B."/>
            <person name="Skinner E."/>
            <person name="Javaid M."/>
            <person name="Lee S."/>
            <person name="Li M."/>
            <person name="Ming W."/>
            <person name="Munidasa M."/>
            <person name="Muniz J."/>
            <person name="Nguyen L."/>
            <person name="Hughes D."/>
            <person name="Osuji N."/>
            <person name="Pu L.-L."/>
            <person name="Puazo M."/>
            <person name="Qu C."/>
            <person name="Quiroz J."/>
            <person name="Raj R."/>
            <person name="Weissenberger G."/>
            <person name="Xin Y."/>
            <person name="Zou X."/>
            <person name="Han Y."/>
            <person name="Worley K."/>
            <person name="Muzny D."/>
            <person name="Gibbs R."/>
        </authorList>
    </citation>
    <scope>NUCLEOTIDE SEQUENCE</scope>
    <source>
        <strain evidence="9">Sampled in the wild</strain>
    </source>
</reference>
<dbReference type="Gene3D" id="3.40.309.10">
    <property type="entry name" value="Aldehyde Dehydrogenase, Chain A, domain 2"/>
    <property type="match status" value="2"/>
</dbReference>
<dbReference type="GO" id="GO:0004029">
    <property type="term" value="F:aldehyde dehydrogenase (NAD+) activity"/>
    <property type="evidence" value="ECO:0007669"/>
    <property type="project" value="UniProtKB-EC"/>
</dbReference>
<dbReference type="Pfam" id="PF00171">
    <property type="entry name" value="Aldedh"/>
    <property type="match status" value="2"/>
</dbReference>
<keyword evidence="4" id="KW-0520">NAD</keyword>
<dbReference type="OrthoDB" id="310895at2759"/>
<feature type="domain" description="Aldehyde dehydrogenase" evidence="8">
    <location>
        <begin position="61"/>
        <end position="342"/>
    </location>
</feature>
<dbReference type="Gene3D" id="3.40.605.10">
    <property type="entry name" value="Aldehyde Dehydrogenase, Chain A, domain 1"/>
    <property type="match status" value="2"/>
</dbReference>
<feature type="domain" description="Aldehyde dehydrogenase" evidence="8">
    <location>
        <begin position="343"/>
        <end position="460"/>
    </location>
</feature>
<evidence type="ECO:0000256" key="3">
    <source>
        <dbReference type="ARBA" id="ARBA00023002"/>
    </source>
</evidence>
<dbReference type="AlphaFoldDB" id="A0A8K0KRY8"/>
<evidence type="ECO:0000256" key="1">
    <source>
        <dbReference type="ARBA" id="ARBA00009986"/>
    </source>
</evidence>
<dbReference type="PANTHER" id="PTHR43521">
    <property type="entry name" value="ALPHA-AMINOADIPIC SEMIALDEHYDE DEHYDROGENASE"/>
    <property type="match status" value="1"/>
</dbReference>
<dbReference type="Proteomes" id="UP000792457">
    <property type="component" value="Unassembled WGS sequence"/>
</dbReference>
<reference evidence="9" key="1">
    <citation type="submission" date="2013-04" db="EMBL/GenBank/DDBJ databases">
        <authorList>
            <person name="Qu J."/>
            <person name="Murali S.C."/>
            <person name="Bandaranaike D."/>
            <person name="Bellair M."/>
            <person name="Blankenburg K."/>
            <person name="Chao H."/>
            <person name="Dinh H."/>
            <person name="Doddapaneni H."/>
            <person name="Downs B."/>
            <person name="Dugan-Rocha S."/>
            <person name="Elkadiri S."/>
            <person name="Gnanaolivu R.D."/>
            <person name="Hernandez B."/>
            <person name="Javaid M."/>
            <person name="Jayaseelan J.C."/>
            <person name="Lee S."/>
            <person name="Li M."/>
            <person name="Ming W."/>
            <person name="Munidasa M."/>
            <person name="Muniz J."/>
            <person name="Nguyen L."/>
            <person name="Ongeri F."/>
            <person name="Osuji N."/>
            <person name="Pu L.-L."/>
            <person name="Puazo M."/>
            <person name="Qu C."/>
            <person name="Quiroz J."/>
            <person name="Raj R."/>
            <person name="Weissenberger G."/>
            <person name="Xin Y."/>
            <person name="Zou X."/>
            <person name="Han Y."/>
            <person name="Richards S."/>
            <person name="Worley K."/>
            <person name="Muzny D."/>
            <person name="Gibbs R."/>
        </authorList>
    </citation>
    <scope>NUCLEOTIDE SEQUENCE</scope>
    <source>
        <strain evidence="9">Sampled in the wild</strain>
    </source>
</reference>
<evidence type="ECO:0000256" key="5">
    <source>
        <dbReference type="ARBA" id="ARBA00024226"/>
    </source>
</evidence>
<dbReference type="EC" id="1.2.1.3" evidence="5"/>
<evidence type="ECO:0000256" key="2">
    <source>
        <dbReference type="ARBA" id="ARBA00011881"/>
    </source>
</evidence>
<dbReference type="InterPro" id="IPR044638">
    <property type="entry name" value="ALDH7A1-like"/>
</dbReference>
<dbReference type="EMBL" id="KZ309431">
    <property type="protein sequence ID" value="KAG8238766.1"/>
    <property type="molecule type" value="Genomic_DNA"/>
</dbReference>
<keyword evidence="10" id="KW-1185">Reference proteome</keyword>
<name>A0A8K0KRY8_LADFU</name>
<comment type="similarity">
    <text evidence="1 7">Belongs to the aldehyde dehydrogenase family.</text>
</comment>
<comment type="subunit">
    <text evidence="2">Homotetramer.</text>
</comment>
<organism evidence="9 10">
    <name type="scientific">Ladona fulva</name>
    <name type="common">Scarce chaser dragonfly</name>
    <name type="synonym">Libellula fulva</name>
    <dbReference type="NCBI Taxonomy" id="123851"/>
    <lineage>
        <taxon>Eukaryota</taxon>
        <taxon>Metazoa</taxon>
        <taxon>Ecdysozoa</taxon>
        <taxon>Arthropoda</taxon>
        <taxon>Hexapoda</taxon>
        <taxon>Insecta</taxon>
        <taxon>Pterygota</taxon>
        <taxon>Palaeoptera</taxon>
        <taxon>Odonata</taxon>
        <taxon>Epiprocta</taxon>
        <taxon>Anisoptera</taxon>
        <taxon>Libelluloidea</taxon>
        <taxon>Libellulidae</taxon>
        <taxon>Ladona</taxon>
    </lineage>
</organism>
<accession>A0A8K0KRY8</accession>